<reference evidence="1 2" key="1">
    <citation type="journal article" date="2018" name="Gigascience">
        <title>Genomes of trombidid mites reveal novel predicted allergens and laterally-transferred genes associated with secondary metabolism.</title>
        <authorList>
            <person name="Dong X."/>
            <person name="Chaisiri K."/>
            <person name="Xia D."/>
            <person name="Armstrong S.D."/>
            <person name="Fang Y."/>
            <person name="Donnelly M.J."/>
            <person name="Kadowaki T."/>
            <person name="McGarry J.W."/>
            <person name="Darby A.C."/>
            <person name="Makepeace B.L."/>
        </authorList>
    </citation>
    <scope>NUCLEOTIDE SEQUENCE [LARGE SCALE GENOMIC DNA]</scope>
    <source>
        <strain evidence="1">UoL-WK</strain>
    </source>
</reference>
<name>A0A3S3NW32_9ACAR</name>
<dbReference type="Proteomes" id="UP000285301">
    <property type="component" value="Unassembled WGS sequence"/>
</dbReference>
<evidence type="ECO:0000313" key="2">
    <source>
        <dbReference type="Proteomes" id="UP000285301"/>
    </source>
</evidence>
<evidence type="ECO:0000313" key="1">
    <source>
        <dbReference type="EMBL" id="RWS10268.1"/>
    </source>
</evidence>
<proteinExistence type="predicted"/>
<dbReference type="EMBL" id="NCKU01002152">
    <property type="protein sequence ID" value="RWS10268.1"/>
    <property type="molecule type" value="Genomic_DNA"/>
</dbReference>
<protein>
    <submittedName>
        <fullName evidence="1">Uncharacterized protein</fullName>
    </submittedName>
</protein>
<accession>A0A3S3NW32</accession>
<gene>
    <name evidence="1" type="ORF">B4U79_06519</name>
</gene>
<keyword evidence="2" id="KW-1185">Reference proteome</keyword>
<comment type="caution">
    <text evidence="1">The sequence shown here is derived from an EMBL/GenBank/DDBJ whole genome shotgun (WGS) entry which is preliminary data.</text>
</comment>
<organism evidence="1 2">
    <name type="scientific">Dinothrombium tinctorium</name>
    <dbReference type="NCBI Taxonomy" id="1965070"/>
    <lineage>
        <taxon>Eukaryota</taxon>
        <taxon>Metazoa</taxon>
        <taxon>Ecdysozoa</taxon>
        <taxon>Arthropoda</taxon>
        <taxon>Chelicerata</taxon>
        <taxon>Arachnida</taxon>
        <taxon>Acari</taxon>
        <taxon>Acariformes</taxon>
        <taxon>Trombidiformes</taxon>
        <taxon>Prostigmata</taxon>
        <taxon>Anystina</taxon>
        <taxon>Parasitengona</taxon>
        <taxon>Trombidioidea</taxon>
        <taxon>Trombidiidae</taxon>
        <taxon>Dinothrombium</taxon>
    </lineage>
</organism>
<dbReference type="AlphaFoldDB" id="A0A3S3NW32"/>
<sequence length="46" mass="5197">MLVVYRTSPTSKVFKKSHSVRSKNTAGHSIQTSRPDSANFCFVCHR</sequence>